<evidence type="ECO:0000256" key="1">
    <source>
        <dbReference type="SAM" id="MobiDB-lite"/>
    </source>
</evidence>
<gene>
    <name evidence="3" type="ORF">RFI_19997</name>
</gene>
<evidence type="ECO:0000313" key="4">
    <source>
        <dbReference type="Proteomes" id="UP000023152"/>
    </source>
</evidence>
<feature type="region of interest" description="Disordered" evidence="1">
    <location>
        <begin position="1"/>
        <end position="77"/>
    </location>
</feature>
<evidence type="ECO:0000256" key="2">
    <source>
        <dbReference type="SAM" id="Phobius"/>
    </source>
</evidence>
<name>X6MTN6_RETFI</name>
<organism evidence="3 4">
    <name type="scientific">Reticulomyxa filosa</name>
    <dbReference type="NCBI Taxonomy" id="46433"/>
    <lineage>
        <taxon>Eukaryota</taxon>
        <taxon>Sar</taxon>
        <taxon>Rhizaria</taxon>
        <taxon>Retaria</taxon>
        <taxon>Foraminifera</taxon>
        <taxon>Monothalamids</taxon>
        <taxon>Reticulomyxidae</taxon>
        <taxon>Reticulomyxa</taxon>
    </lineage>
</organism>
<protein>
    <submittedName>
        <fullName evidence="3">Uncharacterized protein</fullName>
    </submittedName>
</protein>
<dbReference type="AlphaFoldDB" id="X6MTN6"/>
<comment type="caution">
    <text evidence="3">The sequence shown here is derived from an EMBL/GenBank/DDBJ whole genome shotgun (WGS) entry which is preliminary data.</text>
</comment>
<feature type="non-terminal residue" evidence="3">
    <location>
        <position position="179"/>
    </location>
</feature>
<dbReference type="EMBL" id="ASPP01016871">
    <property type="protein sequence ID" value="ETO17328.1"/>
    <property type="molecule type" value="Genomic_DNA"/>
</dbReference>
<dbReference type="Proteomes" id="UP000023152">
    <property type="component" value="Unassembled WGS sequence"/>
</dbReference>
<accession>X6MTN6</accession>
<keyword evidence="2" id="KW-0472">Membrane</keyword>
<sequence>MEQQQHPCTQGRWGYSDKSKSNTPGLLSVGSEHANASSNNNDSRLRVATKNQSETHKGAKTRNDNRIQKDGDDSSHTLATLANDHHRLDDEHEQNKFRIDLTLSQLDDELDDDIQNMILSSDHAEPNPSLKRKLSPPVPTDESESNVSNKYVFLFYSLFFFFFFFFPILKKKKIYYDQF</sequence>
<evidence type="ECO:0000313" key="3">
    <source>
        <dbReference type="EMBL" id="ETO17328.1"/>
    </source>
</evidence>
<feature type="transmembrane region" description="Helical" evidence="2">
    <location>
        <begin position="151"/>
        <end position="169"/>
    </location>
</feature>
<feature type="compositionally biased region" description="Basic and acidic residues" evidence="1">
    <location>
        <begin position="53"/>
        <end position="75"/>
    </location>
</feature>
<keyword evidence="2" id="KW-0812">Transmembrane</keyword>
<feature type="region of interest" description="Disordered" evidence="1">
    <location>
        <begin position="119"/>
        <end position="143"/>
    </location>
</feature>
<proteinExistence type="predicted"/>
<reference evidence="3 4" key="1">
    <citation type="journal article" date="2013" name="Curr. Biol.">
        <title>The Genome of the Foraminiferan Reticulomyxa filosa.</title>
        <authorList>
            <person name="Glockner G."/>
            <person name="Hulsmann N."/>
            <person name="Schleicher M."/>
            <person name="Noegel A.A."/>
            <person name="Eichinger L."/>
            <person name="Gallinger C."/>
            <person name="Pawlowski J."/>
            <person name="Sierra R."/>
            <person name="Euteneuer U."/>
            <person name="Pillet L."/>
            <person name="Moustafa A."/>
            <person name="Platzer M."/>
            <person name="Groth M."/>
            <person name="Szafranski K."/>
            <person name="Schliwa M."/>
        </authorList>
    </citation>
    <scope>NUCLEOTIDE SEQUENCE [LARGE SCALE GENOMIC DNA]</scope>
</reference>
<keyword evidence="2" id="KW-1133">Transmembrane helix</keyword>
<keyword evidence="4" id="KW-1185">Reference proteome</keyword>